<name>A0A3A9KI84_9BACI</name>
<feature type="transmembrane region" description="Helical" evidence="1">
    <location>
        <begin position="114"/>
        <end position="135"/>
    </location>
</feature>
<dbReference type="Proteomes" id="UP000281498">
    <property type="component" value="Unassembled WGS sequence"/>
</dbReference>
<keyword evidence="1" id="KW-0472">Membrane</keyword>
<keyword evidence="4" id="KW-1185">Reference proteome</keyword>
<keyword evidence="1" id="KW-0812">Transmembrane</keyword>
<evidence type="ECO:0000259" key="2">
    <source>
        <dbReference type="Pfam" id="PF02517"/>
    </source>
</evidence>
<dbReference type="InterPro" id="IPR003675">
    <property type="entry name" value="Rce1/LyrA-like_dom"/>
</dbReference>
<dbReference type="GO" id="GO:0080120">
    <property type="term" value="P:CAAX-box protein maturation"/>
    <property type="evidence" value="ECO:0007669"/>
    <property type="project" value="UniProtKB-ARBA"/>
</dbReference>
<evidence type="ECO:0000313" key="3">
    <source>
        <dbReference type="EMBL" id="RKL67415.1"/>
    </source>
</evidence>
<comment type="caution">
    <text evidence="3">The sequence shown here is derived from an EMBL/GenBank/DDBJ whole genome shotgun (WGS) entry which is preliminary data.</text>
</comment>
<feature type="transmembrane region" description="Helical" evidence="1">
    <location>
        <begin position="220"/>
        <end position="241"/>
    </location>
</feature>
<feature type="transmembrane region" description="Helical" evidence="1">
    <location>
        <begin position="276"/>
        <end position="294"/>
    </location>
</feature>
<feature type="domain" description="CAAX prenyl protease 2/Lysostaphin resistance protein A-like" evidence="2">
    <location>
        <begin position="222"/>
        <end position="313"/>
    </location>
</feature>
<feature type="transmembrane region" description="Helical" evidence="1">
    <location>
        <begin position="91"/>
        <end position="107"/>
    </location>
</feature>
<dbReference type="GO" id="GO:0008237">
    <property type="term" value="F:metallopeptidase activity"/>
    <property type="evidence" value="ECO:0007669"/>
    <property type="project" value="UniProtKB-KW"/>
</dbReference>
<dbReference type="EMBL" id="PDOE01000003">
    <property type="protein sequence ID" value="RKL67415.1"/>
    <property type="molecule type" value="Genomic_DNA"/>
</dbReference>
<dbReference type="AlphaFoldDB" id="A0A3A9KI84"/>
<feature type="transmembrane region" description="Helical" evidence="1">
    <location>
        <begin position="253"/>
        <end position="270"/>
    </location>
</feature>
<proteinExistence type="predicted"/>
<evidence type="ECO:0000313" key="4">
    <source>
        <dbReference type="Proteomes" id="UP000281498"/>
    </source>
</evidence>
<keyword evidence="3" id="KW-0645">Protease</keyword>
<feature type="transmembrane region" description="Helical" evidence="1">
    <location>
        <begin position="147"/>
        <end position="166"/>
    </location>
</feature>
<accession>A0A3A9KI84</accession>
<keyword evidence="3" id="KW-0482">Metalloprotease</keyword>
<sequence length="322" mass="37486">MFRKCIHCRWFCIKSVLFLLISYRRTCIICNILGWSVVCRKVGTGREYIERTSRIDSFEETAMVLMRKYLSLSILALLFFLGIVVTALKMWFGIITVLLCLLFMYVFKTNLRFITSIFISFIVSLSFFQFINIFILNYNLSTEVETLLNRSLLLIMVLGIWLTHLIHKKKLSFFNRLPEWDTYINLPFHTIKISSFLLVVFLVNILILSLFIFQQDISDIQSMLFFGLLFSIINATLEEFLWRGILLSSLTRYVSVLYGMIITSIGFGLMHLVIDMPLLLCIIFSFGGFFYAVLVLKTKSIYPAVLIHFMINIGMVLSGWIV</sequence>
<feature type="transmembrane region" description="Helical" evidence="1">
    <location>
        <begin position="69"/>
        <end position="85"/>
    </location>
</feature>
<feature type="transmembrane region" description="Helical" evidence="1">
    <location>
        <begin position="301"/>
        <end position="321"/>
    </location>
</feature>
<feature type="transmembrane region" description="Helical" evidence="1">
    <location>
        <begin position="196"/>
        <end position="214"/>
    </location>
</feature>
<dbReference type="Pfam" id="PF02517">
    <property type="entry name" value="Rce1-like"/>
    <property type="match status" value="1"/>
</dbReference>
<dbReference type="GO" id="GO:0006508">
    <property type="term" value="P:proteolysis"/>
    <property type="evidence" value="ECO:0007669"/>
    <property type="project" value="UniProtKB-KW"/>
</dbReference>
<dbReference type="OrthoDB" id="8754470at2"/>
<keyword evidence="1" id="KW-1133">Transmembrane helix</keyword>
<gene>
    <name evidence="3" type="ORF">CR203_08620</name>
</gene>
<keyword evidence="3" id="KW-0378">Hydrolase</keyword>
<dbReference type="GO" id="GO:0004175">
    <property type="term" value="F:endopeptidase activity"/>
    <property type="evidence" value="ECO:0007669"/>
    <property type="project" value="UniProtKB-ARBA"/>
</dbReference>
<reference evidence="3 4" key="1">
    <citation type="submission" date="2017-10" db="EMBL/GenBank/DDBJ databases">
        <title>Bacillus sp. nov., a halophilic bacterium isolated from a Keqin Lake.</title>
        <authorList>
            <person name="Wang H."/>
        </authorList>
    </citation>
    <scope>NUCLEOTIDE SEQUENCE [LARGE SCALE GENOMIC DNA]</scope>
    <source>
        <strain evidence="3 4">KCTC 13187</strain>
    </source>
</reference>
<organism evidence="3 4">
    <name type="scientific">Salipaludibacillus neizhouensis</name>
    <dbReference type="NCBI Taxonomy" id="885475"/>
    <lineage>
        <taxon>Bacteria</taxon>
        <taxon>Bacillati</taxon>
        <taxon>Bacillota</taxon>
        <taxon>Bacilli</taxon>
        <taxon>Bacillales</taxon>
        <taxon>Bacillaceae</taxon>
    </lineage>
</organism>
<protein>
    <submittedName>
        <fullName evidence="3">CPBP family intramembrane metalloprotease</fullName>
    </submittedName>
</protein>
<evidence type="ECO:0000256" key="1">
    <source>
        <dbReference type="SAM" id="Phobius"/>
    </source>
</evidence>